<dbReference type="InterPro" id="IPR016181">
    <property type="entry name" value="Acyl_CoA_acyltransferase"/>
</dbReference>
<name>A0ABX3KNZ5_SALCS</name>
<dbReference type="EMBL" id="MUFR01000031">
    <property type="protein sequence ID" value="OOF33395.1"/>
    <property type="molecule type" value="Genomic_DNA"/>
</dbReference>
<dbReference type="Gene3D" id="3.40.630.30">
    <property type="match status" value="1"/>
</dbReference>
<proteinExistence type="predicted"/>
<dbReference type="InterPro" id="IPR000182">
    <property type="entry name" value="GNAT_dom"/>
</dbReference>
<dbReference type="RefSeq" id="WP_077669811.1">
    <property type="nucleotide sequence ID" value="NZ_MUFR01000031.1"/>
</dbReference>
<dbReference type="PROSITE" id="PS51186">
    <property type="entry name" value="GNAT"/>
    <property type="match status" value="1"/>
</dbReference>
<sequence length="208" mass="24116">MDVDLSHHAAVSIRAAQRQEARYFWHNIYHSRAWKQYDAPYSPIEPVSYWSFRFGLFRRFLAGDTAQVICVDNKPVGYVTYYWEDKRTRWLEVGITIFDPACWGKGTGRQALTLWIDQLFARHAVNRIGLTTWSGNIGMMRCARALGMREEGRLRAVRYYQGEYYDSLRYGVLREEWLQSQVPVAQQKTAAQTASLQSAASVAYQPNT</sequence>
<reference evidence="3" key="1">
    <citation type="submission" date="2017-01" db="EMBL/GenBank/DDBJ databases">
        <title>Draft genome of the species Salinivibrio costicola subsp. alcaliphilus.</title>
        <authorList>
            <person name="Lopez-Hermoso C."/>
            <person name="De La Haba R."/>
            <person name="Sanchez-Porro C."/>
            <person name="Ventosa A."/>
        </authorList>
    </citation>
    <scope>NUCLEOTIDE SEQUENCE [LARGE SCALE GENOMIC DNA]</scope>
    <source>
        <strain evidence="3">CBH448</strain>
    </source>
</reference>
<dbReference type="Pfam" id="PF13302">
    <property type="entry name" value="Acetyltransf_3"/>
    <property type="match status" value="1"/>
</dbReference>
<dbReference type="PANTHER" id="PTHR43415:SF4">
    <property type="entry name" value="N-ACETYLTRANSFERASE DOMAIN-CONTAINING PROTEIN"/>
    <property type="match status" value="1"/>
</dbReference>
<protein>
    <recommendedName>
        <fullName evidence="1">N-acetyltransferase domain-containing protein</fullName>
    </recommendedName>
</protein>
<organism evidence="2 3">
    <name type="scientific">Salinivibrio costicola subsp. alcaliphilus</name>
    <dbReference type="NCBI Taxonomy" id="272773"/>
    <lineage>
        <taxon>Bacteria</taxon>
        <taxon>Pseudomonadati</taxon>
        <taxon>Pseudomonadota</taxon>
        <taxon>Gammaproteobacteria</taxon>
        <taxon>Vibrionales</taxon>
        <taxon>Vibrionaceae</taxon>
        <taxon>Salinivibrio</taxon>
    </lineage>
</organism>
<evidence type="ECO:0000259" key="1">
    <source>
        <dbReference type="PROSITE" id="PS51186"/>
    </source>
</evidence>
<gene>
    <name evidence="2" type="ORF">BZJ21_11185</name>
</gene>
<evidence type="ECO:0000313" key="2">
    <source>
        <dbReference type="EMBL" id="OOF33395.1"/>
    </source>
</evidence>
<comment type="caution">
    <text evidence="2">The sequence shown here is derived from an EMBL/GenBank/DDBJ whole genome shotgun (WGS) entry which is preliminary data.</text>
</comment>
<dbReference type="CDD" id="cd04301">
    <property type="entry name" value="NAT_SF"/>
    <property type="match status" value="1"/>
</dbReference>
<keyword evidence="3" id="KW-1185">Reference proteome</keyword>
<dbReference type="PANTHER" id="PTHR43415">
    <property type="entry name" value="SPERMIDINE N(1)-ACETYLTRANSFERASE"/>
    <property type="match status" value="1"/>
</dbReference>
<dbReference type="Proteomes" id="UP000189431">
    <property type="component" value="Unassembled WGS sequence"/>
</dbReference>
<evidence type="ECO:0000313" key="3">
    <source>
        <dbReference type="Proteomes" id="UP000189431"/>
    </source>
</evidence>
<feature type="domain" description="N-acetyltransferase" evidence="1">
    <location>
        <begin position="11"/>
        <end position="171"/>
    </location>
</feature>
<dbReference type="SUPFAM" id="SSF55729">
    <property type="entry name" value="Acyl-CoA N-acyltransferases (Nat)"/>
    <property type="match status" value="1"/>
</dbReference>
<accession>A0ABX3KNZ5</accession>